<comment type="similarity">
    <text evidence="2 10">Belongs to the class-I aminoacyl-tRNA synthetase family. Glutamate--tRNA ligase type 1 subfamily.</text>
</comment>
<dbReference type="Gene3D" id="3.40.50.620">
    <property type="entry name" value="HUPs"/>
    <property type="match status" value="1"/>
</dbReference>
<sequence>MDSAPKTPVRTRFAPSPTGPFSVGNARTALFAWLYARRNGGTFLLRIEDTDMERSKPEYEEQIRDSLAWLGLNWDETPLRQSERRAVYEKYIKKLLEEKKAYFCFCSEEELEADRTAQLSQGLAPKYGGRCRSLTDEESARRAALEPHVIRFRMPQGSISFTDLIRGEVTFEADIIGDFIIAKDERTPLYNFAVVIDDEESAVTHVVRGEDHLSNTPRQIALQKALGFGTPVYAHLPLLLDAERQKLSKRRAQTSLLAYRHEGYLADAMFNFLLLLGWHPEGDEIVGRDEALKRFDLSRVQKAGAVWSDEKLSWMNAHYIRAMETSALLTELASFVPKAWQEKKELLAKAVGIEKERMKTLADFASRAGFFFELPDYPPDMLFWDEKPDESKENIRALHAALEETLTFTPEFLTATLEARAKETGKGAAYWPFRVALSGEQSSPGGIEIALALGREETLRRLEIAIEKVEA</sequence>
<dbReference type="Proteomes" id="UP000176273">
    <property type="component" value="Unassembled WGS sequence"/>
</dbReference>
<dbReference type="AlphaFoldDB" id="A0A1F6BL39"/>
<dbReference type="HAMAP" id="MF_00022">
    <property type="entry name" value="Glu_tRNA_synth_type1"/>
    <property type="match status" value="1"/>
</dbReference>
<dbReference type="Pfam" id="PF00749">
    <property type="entry name" value="tRNA-synt_1c"/>
    <property type="match status" value="1"/>
</dbReference>
<dbReference type="SUPFAM" id="SSF52374">
    <property type="entry name" value="Nucleotidylyl transferase"/>
    <property type="match status" value="1"/>
</dbReference>
<dbReference type="GO" id="GO:0006424">
    <property type="term" value="P:glutamyl-tRNA aminoacylation"/>
    <property type="evidence" value="ECO:0007669"/>
    <property type="project" value="UniProtKB-UniRule"/>
</dbReference>
<keyword evidence="6 10" id="KW-0547">Nucleotide-binding</keyword>
<comment type="caution">
    <text evidence="13">The sequence shown here is derived from an EMBL/GenBank/DDBJ whole genome shotgun (WGS) entry which is preliminary data.</text>
</comment>
<dbReference type="PANTHER" id="PTHR43311:SF2">
    <property type="entry name" value="GLUTAMATE--TRNA LIGASE, MITOCHONDRIAL-RELATED"/>
    <property type="match status" value="1"/>
</dbReference>
<dbReference type="NCBIfam" id="TIGR00464">
    <property type="entry name" value="gltX_bact"/>
    <property type="match status" value="1"/>
</dbReference>
<proteinExistence type="inferred from homology"/>
<comment type="function">
    <text evidence="10">Catalyzes the attachment of glutamate to tRNA(Glu) in a two-step reaction: glutamate is first activated by ATP to form Glu-AMP and then transferred to the acceptor end of tRNA(Glu).</text>
</comment>
<dbReference type="InterPro" id="IPR049940">
    <property type="entry name" value="GluQ/Sye"/>
</dbReference>
<dbReference type="GO" id="GO:0008270">
    <property type="term" value="F:zinc ion binding"/>
    <property type="evidence" value="ECO:0007669"/>
    <property type="project" value="InterPro"/>
</dbReference>
<dbReference type="CDD" id="cd00808">
    <property type="entry name" value="GluRS_core"/>
    <property type="match status" value="1"/>
</dbReference>
<feature type="domain" description="Glutamyl/glutaminyl-tRNA synthetase class Ib catalytic" evidence="11">
    <location>
        <begin position="9"/>
        <end position="314"/>
    </location>
</feature>
<dbReference type="PRINTS" id="PR00987">
    <property type="entry name" value="TRNASYNTHGLU"/>
</dbReference>
<dbReference type="InterPro" id="IPR004527">
    <property type="entry name" value="Glu-tRNA-ligase_bac/mito"/>
</dbReference>
<dbReference type="InterPro" id="IPR045462">
    <property type="entry name" value="aa-tRNA-synth_I_cd-bd"/>
</dbReference>
<dbReference type="EC" id="6.1.1.17" evidence="10"/>
<dbReference type="PANTHER" id="PTHR43311">
    <property type="entry name" value="GLUTAMATE--TRNA LIGASE"/>
    <property type="match status" value="1"/>
</dbReference>
<evidence type="ECO:0000256" key="4">
    <source>
        <dbReference type="ARBA" id="ARBA00022490"/>
    </source>
</evidence>
<comment type="subcellular location">
    <subcellularLocation>
        <location evidence="1 10">Cytoplasm</location>
    </subcellularLocation>
</comment>
<keyword evidence="5 10" id="KW-0436">Ligase</keyword>
<evidence type="ECO:0000256" key="7">
    <source>
        <dbReference type="ARBA" id="ARBA00022840"/>
    </source>
</evidence>
<dbReference type="GO" id="GO:0005829">
    <property type="term" value="C:cytosol"/>
    <property type="evidence" value="ECO:0007669"/>
    <property type="project" value="TreeGrafter"/>
</dbReference>
<evidence type="ECO:0000259" key="12">
    <source>
        <dbReference type="Pfam" id="PF19269"/>
    </source>
</evidence>
<accession>A0A1F6BL39</accession>
<reference evidence="13 14" key="1">
    <citation type="journal article" date="2016" name="Nat. Commun.">
        <title>Thousands of microbial genomes shed light on interconnected biogeochemical processes in an aquifer system.</title>
        <authorList>
            <person name="Anantharaman K."/>
            <person name="Brown C.T."/>
            <person name="Hug L.A."/>
            <person name="Sharon I."/>
            <person name="Castelle C.J."/>
            <person name="Probst A.J."/>
            <person name="Thomas B.C."/>
            <person name="Singh A."/>
            <person name="Wilkins M.J."/>
            <person name="Karaoz U."/>
            <person name="Brodie E.L."/>
            <person name="Williams K.H."/>
            <person name="Hubbard S.S."/>
            <person name="Banfield J.F."/>
        </authorList>
    </citation>
    <scope>NUCLEOTIDE SEQUENCE [LARGE SCALE GENOMIC DNA]</scope>
</reference>
<evidence type="ECO:0000256" key="3">
    <source>
        <dbReference type="ARBA" id="ARBA00011245"/>
    </source>
</evidence>
<feature type="short sequence motif" description="'KMSKS' region" evidence="10">
    <location>
        <begin position="246"/>
        <end position="250"/>
    </location>
</feature>
<gene>
    <name evidence="10" type="primary">gltX</name>
    <name evidence="13" type="ORF">A2110_00695</name>
</gene>
<dbReference type="GO" id="GO:0004818">
    <property type="term" value="F:glutamate-tRNA ligase activity"/>
    <property type="evidence" value="ECO:0007669"/>
    <property type="project" value="UniProtKB-UniRule"/>
</dbReference>
<dbReference type="EMBL" id="MFKH01000006">
    <property type="protein sequence ID" value="OGG37641.1"/>
    <property type="molecule type" value="Genomic_DNA"/>
</dbReference>
<comment type="catalytic activity">
    <reaction evidence="10">
        <text>tRNA(Glu) + L-glutamate + ATP = L-glutamyl-tRNA(Glu) + AMP + diphosphate</text>
        <dbReference type="Rhea" id="RHEA:23540"/>
        <dbReference type="Rhea" id="RHEA-COMP:9663"/>
        <dbReference type="Rhea" id="RHEA-COMP:9680"/>
        <dbReference type="ChEBI" id="CHEBI:29985"/>
        <dbReference type="ChEBI" id="CHEBI:30616"/>
        <dbReference type="ChEBI" id="CHEBI:33019"/>
        <dbReference type="ChEBI" id="CHEBI:78442"/>
        <dbReference type="ChEBI" id="CHEBI:78520"/>
        <dbReference type="ChEBI" id="CHEBI:456215"/>
        <dbReference type="EC" id="6.1.1.17"/>
    </reaction>
</comment>
<dbReference type="GO" id="GO:0000049">
    <property type="term" value="F:tRNA binding"/>
    <property type="evidence" value="ECO:0007669"/>
    <property type="project" value="InterPro"/>
</dbReference>
<dbReference type="InterPro" id="IPR033910">
    <property type="entry name" value="GluRS_core"/>
</dbReference>
<evidence type="ECO:0000256" key="1">
    <source>
        <dbReference type="ARBA" id="ARBA00004496"/>
    </source>
</evidence>
<dbReference type="SUPFAM" id="SSF48163">
    <property type="entry name" value="An anticodon-binding domain of class I aminoacyl-tRNA synthetases"/>
    <property type="match status" value="1"/>
</dbReference>
<evidence type="ECO:0000313" key="14">
    <source>
        <dbReference type="Proteomes" id="UP000176273"/>
    </source>
</evidence>
<evidence type="ECO:0000256" key="2">
    <source>
        <dbReference type="ARBA" id="ARBA00007894"/>
    </source>
</evidence>
<keyword evidence="8 10" id="KW-0648">Protein biosynthesis</keyword>
<evidence type="ECO:0000313" key="13">
    <source>
        <dbReference type="EMBL" id="OGG37641.1"/>
    </source>
</evidence>
<keyword evidence="7 10" id="KW-0067">ATP-binding</keyword>
<evidence type="ECO:0000256" key="10">
    <source>
        <dbReference type="HAMAP-Rule" id="MF_00022"/>
    </source>
</evidence>
<dbReference type="Gene3D" id="1.10.10.350">
    <property type="match status" value="1"/>
</dbReference>
<evidence type="ECO:0000256" key="6">
    <source>
        <dbReference type="ARBA" id="ARBA00022741"/>
    </source>
</evidence>
<name>A0A1F6BL39_9BACT</name>
<evidence type="ECO:0000259" key="11">
    <source>
        <dbReference type="Pfam" id="PF00749"/>
    </source>
</evidence>
<protein>
    <recommendedName>
        <fullName evidence="10">Glutamate--tRNA ligase</fullName>
        <ecNumber evidence="10">6.1.1.17</ecNumber>
    </recommendedName>
    <alternativeName>
        <fullName evidence="10">Glutamyl-tRNA synthetase</fullName>
        <shortName evidence="10">GluRS</shortName>
    </alternativeName>
</protein>
<keyword evidence="9 10" id="KW-0030">Aminoacyl-tRNA synthetase</keyword>
<dbReference type="STRING" id="1798468.A2110_00695"/>
<evidence type="ECO:0000256" key="5">
    <source>
        <dbReference type="ARBA" id="ARBA00022598"/>
    </source>
</evidence>
<feature type="domain" description="Aminoacyl-tRNA synthetase class I anticodon-binding" evidence="12">
    <location>
        <begin position="336"/>
        <end position="466"/>
    </location>
</feature>
<comment type="caution">
    <text evidence="10">Lacks conserved residue(s) required for the propagation of feature annotation.</text>
</comment>
<dbReference type="FunFam" id="3.40.50.620:FF:000007">
    <property type="entry name" value="Glutamate--tRNA ligase"/>
    <property type="match status" value="1"/>
</dbReference>
<dbReference type="InterPro" id="IPR020058">
    <property type="entry name" value="Glu/Gln-tRNA-synth_Ib_cat-dom"/>
</dbReference>
<evidence type="ECO:0000256" key="8">
    <source>
        <dbReference type="ARBA" id="ARBA00022917"/>
    </source>
</evidence>
<keyword evidence="4 10" id="KW-0963">Cytoplasm</keyword>
<dbReference type="Pfam" id="PF19269">
    <property type="entry name" value="Anticodon_2"/>
    <property type="match status" value="1"/>
</dbReference>
<feature type="binding site" evidence="10">
    <location>
        <position position="249"/>
    </location>
    <ligand>
        <name>ATP</name>
        <dbReference type="ChEBI" id="CHEBI:30616"/>
    </ligand>
</feature>
<dbReference type="InterPro" id="IPR014729">
    <property type="entry name" value="Rossmann-like_a/b/a_fold"/>
</dbReference>
<dbReference type="GO" id="GO:0005524">
    <property type="term" value="F:ATP binding"/>
    <property type="evidence" value="ECO:0007669"/>
    <property type="project" value="UniProtKB-UniRule"/>
</dbReference>
<comment type="subunit">
    <text evidence="3 10">Monomer.</text>
</comment>
<organism evidence="13 14">
    <name type="scientific">Candidatus Jorgensenbacteria bacterium GWA1_54_12</name>
    <dbReference type="NCBI Taxonomy" id="1798468"/>
    <lineage>
        <taxon>Bacteria</taxon>
        <taxon>Candidatus Joergenseniibacteriota</taxon>
    </lineage>
</organism>
<dbReference type="InterPro" id="IPR008925">
    <property type="entry name" value="aa_tRNA-synth_I_cd-bd_sf"/>
</dbReference>
<dbReference type="InterPro" id="IPR020751">
    <property type="entry name" value="aa-tRNA-synth_I_codon-bd_sub2"/>
</dbReference>
<evidence type="ECO:0000256" key="9">
    <source>
        <dbReference type="ARBA" id="ARBA00023146"/>
    </source>
</evidence>
<dbReference type="NCBIfam" id="NF004315">
    <property type="entry name" value="PRK05710.1-4"/>
    <property type="match status" value="1"/>
</dbReference>
<dbReference type="InterPro" id="IPR000924">
    <property type="entry name" value="Glu/Gln-tRNA-synth"/>
</dbReference>